<dbReference type="Gene3D" id="1.10.443.10">
    <property type="entry name" value="Intergrase catalytic core"/>
    <property type="match status" value="1"/>
</dbReference>
<keyword evidence="5" id="KW-0233">DNA recombination</keyword>
<dbReference type="EMBL" id="QVIA01000001">
    <property type="protein sequence ID" value="RGC35571.1"/>
    <property type="molecule type" value="Genomic_DNA"/>
</dbReference>
<dbReference type="PROSITE" id="PS51900">
    <property type="entry name" value="CB"/>
    <property type="match status" value="1"/>
</dbReference>
<dbReference type="InterPro" id="IPR044068">
    <property type="entry name" value="CB"/>
</dbReference>
<comment type="similarity">
    <text evidence="2">Belongs to the 'phage' integrase family.</text>
</comment>
<comment type="caution">
    <text evidence="9">The sequence shown here is derived from an EMBL/GenBank/DDBJ whole genome shotgun (WGS) entry which is preliminary data.</text>
</comment>
<dbReference type="RefSeq" id="WP_025653693.1">
    <property type="nucleotide sequence ID" value="NZ_QVIA01000001.1"/>
</dbReference>
<dbReference type="AlphaFoldDB" id="A0A3E2X255"/>
<evidence type="ECO:0000256" key="1">
    <source>
        <dbReference type="ARBA" id="ARBA00003283"/>
    </source>
</evidence>
<dbReference type="InterPro" id="IPR013762">
    <property type="entry name" value="Integrase-like_cat_sf"/>
</dbReference>
<evidence type="ECO:0000256" key="4">
    <source>
        <dbReference type="ARBA" id="ARBA00023125"/>
    </source>
</evidence>
<evidence type="ECO:0000256" key="3">
    <source>
        <dbReference type="ARBA" id="ARBA00022908"/>
    </source>
</evidence>
<reference evidence="9 10" key="1">
    <citation type="submission" date="2018-08" db="EMBL/GenBank/DDBJ databases">
        <title>A genome reference for cultivated species of the human gut microbiota.</title>
        <authorList>
            <person name="Zou Y."/>
            <person name="Xue W."/>
            <person name="Luo G."/>
        </authorList>
    </citation>
    <scope>NUCLEOTIDE SEQUENCE [LARGE SCALE GENOMIC DNA]</scope>
    <source>
        <strain evidence="9 10">AF19-21</strain>
    </source>
</reference>
<keyword evidence="4 6" id="KW-0238">DNA-binding</keyword>
<evidence type="ECO:0000256" key="5">
    <source>
        <dbReference type="ARBA" id="ARBA00023172"/>
    </source>
</evidence>
<dbReference type="Gene3D" id="1.10.150.130">
    <property type="match status" value="1"/>
</dbReference>
<feature type="domain" description="Tyr recombinase" evidence="7">
    <location>
        <begin position="169"/>
        <end position="366"/>
    </location>
</feature>
<evidence type="ECO:0000313" key="10">
    <source>
        <dbReference type="Proteomes" id="UP000261111"/>
    </source>
</evidence>
<dbReference type="GeneID" id="93336218"/>
<dbReference type="PANTHER" id="PTHR30349:SF64">
    <property type="entry name" value="PROPHAGE INTEGRASE INTD-RELATED"/>
    <property type="match status" value="1"/>
</dbReference>
<evidence type="ECO:0000259" key="8">
    <source>
        <dbReference type="PROSITE" id="PS51900"/>
    </source>
</evidence>
<dbReference type="CDD" id="cd01189">
    <property type="entry name" value="INT_ICEBs1_C_like"/>
    <property type="match status" value="1"/>
</dbReference>
<dbReference type="PANTHER" id="PTHR30349">
    <property type="entry name" value="PHAGE INTEGRASE-RELATED"/>
    <property type="match status" value="1"/>
</dbReference>
<gene>
    <name evidence="9" type="ORF">DWX41_00855</name>
</gene>
<dbReference type="InterPro" id="IPR002104">
    <property type="entry name" value="Integrase_catalytic"/>
</dbReference>
<comment type="function">
    <text evidence="1">Site-specific tyrosine recombinase, which acts by catalyzing the cutting and rejoining of the recombining DNA molecules.</text>
</comment>
<dbReference type="InterPro" id="IPR011010">
    <property type="entry name" value="DNA_brk_join_enz"/>
</dbReference>
<evidence type="ECO:0000259" key="7">
    <source>
        <dbReference type="PROSITE" id="PS51898"/>
    </source>
</evidence>
<dbReference type="GO" id="GO:0006310">
    <property type="term" value="P:DNA recombination"/>
    <property type="evidence" value="ECO:0007669"/>
    <property type="project" value="UniProtKB-KW"/>
</dbReference>
<evidence type="ECO:0000256" key="2">
    <source>
        <dbReference type="ARBA" id="ARBA00008857"/>
    </source>
</evidence>
<evidence type="ECO:0000256" key="6">
    <source>
        <dbReference type="PROSITE-ProRule" id="PRU01248"/>
    </source>
</evidence>
<protein>
    <submittedName>
        <fullName evidence="9">Site-specific integrase</fullName>
    </submittedName>
</protein>
<evidence type="ECO:0000313" key="9">
    <source>
        <dbReference type="EMBL" id="RGC35571.1"/>
    </source>
</evidence>
<dbReference type="InterPro" id="IPR004107">
    <property type="entry name" value="Integrase_SAM-like_N"/>
</dbReference>
<dbReference type="InterPro" id="IPR010998">
    <property type="entry name" value="Integrase_recombinase_N"/>
</dbReference>
<dbReference type="GO" id="GO:0015074">
    <property type="term" value="P:DNA integration"/>
    <property type="evidence" value="ECO:0007669"/>
    <property type="project" value="UniProtKB-KW"/>
</dbReference>
<dbReference type="Proteomes" id="UP000261111">
    <property type="component" value="Unassembled WGS sequence"/>
</dbReference>
<dbReference type="Pfam" id="PF14659">
    <property type="entry name" value="Phage_int_SAM_3"/>
    <property type="match status" value="1"/>
</dbReference>
<accession>A0A3E2X255</accession>
<name>A0A3E2X255_9FIRM</name>
<proteinExistence type="inferred from homology"/>
<dbReference type="GO" id="GO:0003677">
    <property type="term" value="F:DNA binding"/>
    <property type="evidence" value="ECO:0007669"/>
    <property type="project" value="UniProtKB-UniRule"/>
</dbReference>
<dbReference type="PROSITE" id="PS51898">
    <property type="entry name" value="TYR_RECOMBINASE"/>
    <property type="match status" value="1"/>
</dbReference>
<dbReference type="Pfam" id="PF00589">
    <property type="entry name" value="Phage_integrase"/>
    <property type="match status" value="1"/>
</dbReference>
<dbReference type="InterPro" id="IPR050090">
    <property type="entry name" value="Tyrosine_recombinase_XerCD"/>
</dbReference>
<keyword evidence="3" id="KW-0229">DNA integration</keyword>
<feature type="domain" description="Core-binding (CB)" evidence="8">
    <location>
        <begin position="64"/>
        <end position="147"/>
    </location>
</feature>
<organism evidence="9 10">
    <name type="scientific">Hungatella hathewayi</name>
    <dbReference type="NCBI Taxonomy" id="154046"/>
    <lineage>
        <taxon>Bacteria</taxon>
        <taxon>Bacillati</taxon>
        <taxon>Bacillota</taxon>
        <taxon>Clostridia</taxon>
        <taxon>Lachnospirales</taxon>
        <taxon>Lachnospiraceae</taxon>
        <taxon>Hungatella</taxon>
    </lineage>
</organism>
<dbReference type="SUPFAM" id="SSF56349">
    <property type="entry name" value="DNA breaking-rejoining enzymes"/>
    <property type="match status" value="1"/>
</dbReference>
<sequence>MAVDKRGRKLPKGIQQRYTDYEGRFMYKGERYLVHGATITETQKKMTDLKYKLQHGLFVESSKTTLDEWFETWLNVYKKNKLKKGTISTYKKQYSYMVKGKIGKKYITDIRGEHIQTLYNDLVEEEYAVSSIKIVAAILSGCFKQAFKNGLIERNPVKLAEVPSDKEEHIMKAMTKEEQHMFMEYAKDSYLFNFYSMLLRTGLRNGELRGLKFSDIDKKKRVIHIRRTLKYEEGEGYYEDTPKTKSSRRDIPLTRDVEKLLDAQKYYWGEKIVNIRRYVFCTEEGKPLSRDRVQYEIDRIIKQINQSGNEFERITPHVFRHTFATRAIESGMKPQTLKAIMGHSSLSMTMDLYSHVMPDTKATEMELIAVAF</sequence>